<dbReference type="InterPro" id="IPR017972">
    <property type="entry name" value="Cyt_P450_CS"/>
</dbReference>
<dbReference type="OMA" id="ENIINYW"/>
<keyword evidence="3" id="KW-0349">Heme</keyword>
<evidence type="ECO:0000256" key="2">
    <source>
        <dbReference type="ARBA" id="ARBA00023004"/>
    </source>
</evidence>
<evidence type="ECO:0000256" key="1">
    <source>
        <dbReference type="ARBA" id="ARBA00022723"/>
    </source>
</evidence>
<keyword evidence="3" id="KW-0503">Monooxygenase</keyword>
<keyword evidence="1 3" id="KW-0479">Metal-binding</keyword>
<dbReference type="GeneID" id="5727037"/>
<dbReference type="InterPro" id="IPR036396">
    <property type="entry name" value="Cyt_P450_sf"/>
</dbReference>
<dbReference type="PANTHER" id="PTHR24286">
    <property type="entry name" value="CYTOCHROME P450 26"/>
    <property type="match status" value="1"/>
</dbReference>
<keyword evidence="5" id="KW-0472">Membrane</keyword>
<evidence type="ECO:0000313" key="6">
    <source>
        <dbReference type="EMBL" id="PNW70720.1"/>
    </source>
</evidence>
<evidence type="ECO:0008006" key="8">
    <source>
        <dbReference type="Google" id="ProtNLM"/>
    </source>
</evidence>
<dbReference type="Gene3D" id="1.10.630.10">
    <property type="entry name" value="Cytochrome P450"/>
    <property type="match status" value="2"/>
</dbReference>
<dbReference type="OrthoDB" id="442633at2759"/>
<dbReference type="EMBL" id="CM008978">
    <property type="protein sequence ID" value="PNW70720.1"/>
    <property type="molecule type" value="Genomic_DNA"/>
</dbReference>
<dbReference type="RefSeq" id="XP_042914899.1">
    <property type="nucleotide sequence ID" value="XM_043072440.1"/>
</dbReference>
<dbReference type="GO" id="GO:0005506">
    <property type="term" value="F:iron ion binding"/>
    <property type="evidence" value="ECO:0007669"/>
    <property type="project" value="InterPro"/>
</dbReference>
<dbReference type="GO" id="GO:0004497">
    <property type="term" value="F:monooxygenase activity"/>
    <property type="evidence" value="ECO:0007669"/>
    <property type="project" value="UniProtKB-KW"/>
</dbReference>
<accession>A0A2K3CR11</accession>
<feature type="transmembrane region" description="Helical" evidence="5">
    <location>
        <begin position="12"/>
        <end position="30"/>
    </location>
</feature>
<gene>
    <name evidence="6" type="ORF">CHLRE_17g731750v5</name>
</gene>
<name>A0A2K3CR11_CHLRE</name>
<proteinExistence type="inferred from homology"/>
<dbReference type="GO" id="GO:0020037">
    <property type="term" value="F:heme binding"/>
    <property type="evidence" value="ECO:0007669"/>
    <property type="project" value="InterPro"/>
</dbReference>
<organism evidence="6 7">
    <name type="scientific">Chlamydomonas reinhardtii</name>
    <name type="common">Chlamydomonas smithii</name>
    <dbReference type="NCBI Taxonomy" id="3055"/>
    <lineage>
        <taxon>Eukaryota</taxon>
        <taxon>Viridiplantae</taxon>
        <taxon>Chlorophyta</taxon>
        <taxon>core chlorophytes</taxon>
        <taxon>Chlorophyceae</taxon>
        <taxon>CS clade</taxon>
        <taxon>Chlamydomonadales</taxon>
        <taxon>Chlamydomonadaceae</taxon>
        <taxon>Chlamydomonas</taxon>
    </lineage>
</organism>
<evidence type="ECO:0000256" key="4">
    <source>
        <dbReference type="SAM" id="MobiDB-lite"/>
    </source>
</evidence>
<sequence length="600" mass="64538">MAPLLDAKQLELLGIGMQLAAVLLVLYYLLKWLAGKRGGVPGPAFYLPAIGETLSLFASPTRYMWKNWLEYGPFFRTHLLGYPLYVVGSPGLLKPVLGDDSAFEFFVPGKTFTMLISDIRHMQVPEQHAVFRRRLGQALNPGALSRHVMAPLRVVLERHLDAWEAAGRVQLAEACAAASLDVALEVLTGVPLPAAPETRAEVRQLFRTALAGLYGVPLPWLPGTAIHSALRAQRRLMALLGPELDREVAELAGKMLEAGAATGTATTSSSSDTEAPMRMLEAQVAAALPFHTATPSSGAAATAGTATASTGTPLSLTKEQIFERALGVVIASDDTSKHLFFFELVAAAMLPGVWAKLEEEQKQAMRKYGDELSYSILNDMPYLDAVIKETIRVFPTAVGGFRRALKDVPVEGGQLIPAGSIVFYSTHLLNAADPALLPRSLAPESRKQQLERKGAAAGGVREGAGAAGGAGAARGQGAAGQPDTSTKAGRRALARALEGPTGLPAHLDYECRLEEAFRPERWLSDETRPRQFAGFGGGQHLCLGMHLAHAEARMLLALVVRRFHLRLEQPQLLSRVTYFPGPVPRKGADGLVLMPRRLEP</sequence>
<dbReference type="Pfam" id="PF00067">
    <property type="entry name" value="p450"/>
    <property type="match status" value="2"/>
</dbReference>
<feature type="compositionally biased region" description="Gly residues" evidence="4">
    <location>
        <begin position="456"/>
        <end position="478"/>
    </location>
</feature>
<dbReference type="InParanoid" id="A0A2K3CR11"/>
<dbReference type="STRING" id="3055.A0A2K3CR11"/>
<keyword evidence="3" id="KW-0560">Oxidoreductase</keyword>
<dbReference type="Gramene" id="PNW70720">
    <property type="protein sequence ID" value="PNW70720"/>
    <property type="gene ID" value="CHLRE_17g731750v5"/>
</dbReference>
<dbReference type="GO" id="GO:0016705">
    <property type="term" value="F:oxidoreductase activity, acting on paired donors, with incorporation or reduction of molecular oxygen"/>
    <property type="evidence" value="ECO:0007669"/>
    <property type="project" value="InterPro"/>
</dbReference>
<dbReference type="ExpressionAtlas" id="A0A2K3CR11">
    <property type="expression patterns" value="baseline"/>
</dbReference>
<dbReference type="PROSITE" id="PS00086">
    <property type="entry name" value="CYTOCHROME_P450"/>
    <property type="match status" value="1"/>
</dbReference>
<keyword evidence="5" id="KW-0812">Transmembrane</keyword>
<dbReference type="AlphaFoldDB" id="A0A2K3CR11"/>
<dbReference type="GO" id="GO:0016491">
    <property type="term" value="F:oxidoreductase activity"/>
    <property type="evidence" value="ECO:0000318"/>
    <property type="project" value="GO_Central"/>
</dbReference>
<dbReference type="KEGG" id="cre:CHLRE_17g731750v5"/>
<dbReference type="PANTHER" id="PTHR24286:SF380">
    <property type="entry name" value="PH DOMAIN-CONTAINING PROTEIN"/>
    <property type="match status" value="1"/>
</dbReference>
<dbReference type="InterPro" id="IPR001128">
    <property type="entry name" value="Cyt_P450"/>
</dbReference>
<keyword evidence="5" id="KW-1133">Transmembrane helix</keyword>
<evidence type="ECO:0000256" key="5">
    <source>
        <dbReference type="SAM" id="Phobius"/>
    </source>
</evidence>
<comment type="similarity">
    <text evidence="3">Belongs to the cytochrome P450 family.</text>
</comment>
<evidence type="ECO:0000256" key="3">
    <source>
        <dbReference type="RuleBase" id="RU000461"/>
    </source>
</evidence>
<keyword evidence="2 3" id="KW-0408">Iron</keyword>
<dbReference type="Proteomes" id="UP000006906">
    <property type="component" value="Chromosome 17"/>
</dbReference>
<reference evidence="6 7" key="1">
    <citation type="journal article" date="2007" name="Science">
        <title>The Chlamydomonas genome reveals the evolution of key animal and plant functions.</title>
        <authorList>
            <person name="Merchant S.S."/>
            <person name="Prochnik S.E."/>
            <person name="Vallon O."/>
            <person name="Harris E.H."/>
            <person name="Karpowicz S.J."/>
            <person name="Witman G.B."/>
            <person name="Terry A."/>
            <person name="Salamov A."/>
            <person name="Fritz-Laylin L.K."/>
            <person name="Marechal-Drouard L."/>
            <person name="Marshall W.F."/>
            <person name="Qu L.H."/>
            <person name="Nelson D.R."/>
            <person name="Sanderfoot A.A."/>
            <person name="Spalding M.H."/>
            <person name="Kapitonov V.V."/>
            <person name="Ren Q."/>
            <person name="Ferris P."/>
            <person name="Lindquist E."/>
            <person name="Shapiro H."/>
            <person name="Lucas S.M."/>
            <person name="Grimwood J."/>
            <person name="Schmutz J."/>
            <person name="Cardol P."/>
            <person name="Cerutti H."/>
            <person name="Chanfreau G."/>
            <person name="Chen C.L."/>
            <person name="Cognat V."/>
            <person name="Croft M.T."/>
            <person name="Dent R."/>
            <person name="Dutcher S."/>
            <person name="Fernandez E."/>
            <person name="Fukuzawa H."/>
            <person name="Gonzalez-Ballester D."/>
            <person name="Gonzalez-Halphen D."/>
            <person name="Hallmann A."/>
            <person name="Hanikenne M."/>
            <person name="Hippler M."/>
            <person name="Inwood W."/>
            <person name="Jabbari K."/>
            <person name="Kalanon M."/>
            <person name="Kuras R."/>
            <person name="Lefebvre P.A."/>
            <person name="Lemaire S.D."/>
            <person name="Lobanov A.V."/>
            <person name="Lohr M."/>
            <person name="Manuell A."/>
            <person name="Meier I."/>
            <person name="Mets L."/>
            <person name="Mittag M."/>
            <person name="Mittelmeier T."/>
            <person name="Moroney J.V."/>
            <person name="Moseley J."/>
            <person name="Napoli C."/>
            <person name="Nedelcu A.M."/>
            <person name="Niyogi K."/>
            <person name="Novoselov S.V."/>
            <person name="Paulsen I.T."/>
            <person name="Pazour G."/>
            <person name="Purton S."/>
            <person name="Ral J.P."/>
            <person name="Riano-Pachon D.M."/>
            <person name="Riekhof W."/>
            <person name="Rymarquis L."/>
            <person name="Schroda M."/>
            <person name="Stern D."/>
            <person name="Umen J."/>
            <person name="Willows R."/>
            <person name="Wilson N."/>
            <person name="Zimmer S.L."/>
            <person name="Allmer J."/>
            <person name="Balk J."/>
            <person name="Bisova K."/>
            <person name="Chen C.J."/>
            <person name="Elias M."/>
            <person name="Gendler K."/>
            <person name="Hauser C."/>
            <person name="Lamb M.R."/>
            <person name="Ledford H."/>
            <person name="Long J.C."/>
            <person name="Minagawa J."/>
            <person name="Page M.D."/>
            <person name="Pan J."/>
            <person name="Pootakham W."/>
            <person name="Roje S."/>
            <person name="Rose A."/>
            <person name="Stahlberg E."/>
            <person name="Terauchi A.M."/>
            <person name="Yang P."/>
            <person name="Ball S."/>
            <person name="Bowler C."/>
            <person name="Dieckmann C.L."/>
            <person name="Gladyshev V.N."/>
            <person name="Green P."/>
            <person name="Jorgensen R."/>
            <person name="Mayfield S."/>
            <person name="Mueller-Roeber B."/>
            <person name="Rajamani S."/>
            <person name="Sayre R.T."/>
            <person name="Brokstein P."/>
            <person name="Dubchak I."/>
            <person name="Goodstein D."/>
            <person name="Hornick L."/>
            <person name="Huang Y.W."/>
            <person name="Jhaveri J."/>
            <person name="Luo Y."/>
            <person name="Martinez D."/>
            <person name="Ngau W.C."/>
            <person name="Otillar B."/>
            <person name="Poliakov A."/>
            <person name="Porter A."/>
            <person name="Szajkowski L."/>
            <person name="Werner G."/>
            <person name="Zhou K."/>
            <person name="Grigoriev I.V."/>
            <person name="Rokhsar D.S."/>
            <person name="Grossman A.R."/>
        </authorList>
    </citation>
    <scope>NUCLEOTIDE SEQUENCE [LARGE SCALE GENOMIC DNA]</scope>
    <source>
        <strain evidence="7">CC-503</strain>
    </source>
</reference>
<protein>
    <recommendedName>
        <fullName evidence="8">Cytochrome P450</fullName>
    </recommendedName>
</protein>
<evidence type="ECO:0000313" key="7">
    <source>
        <dbReference type="Proteomes" id="UP000006906"/>
    </source>
</evidence>
<feature type="region of interest" description="Disordered" evidence="4">
    <location>
        <begin position="443"/>
        <end position="490"/>
    </location>
</feature>
<feature type="compositionally biased region" description="Basic and acidic residues" evidence="4">
    <location>
        <begin position="444"/>
        <end position="454"/>
    </location>
</feature>
<keyword evidence="7" id="KW-1185">Reference proteome</keyword>
<dbReference type="SUPFAM" id="SSF48264">
    <property type="entry name" value="Cytochrome P450"/>
    <property type="match status" value="2"/>
</dbReference>